<sequence length="34" mass="3735">MDKAKMRSNNDMCGTQVLINIGNNSLKNSLPLVD</sequence>
<comment type="caution">
    <text evidence="1">The sequence shown here is derived from an EMBL/GenBank/DDBJ whole genome shotgun (WGS) entry which is preliminary data.</text>
</comment>
<dbReference type="Proteomes" id="UP000054776">
    <property type="component" value="Unassembled WGS sequence"/>
</dbReference>
<dbReference type="EMBL" id="JYDH01003274">
    <property type="protein sequence ID" value="KRY06119.1"/>
    <property type="molecule type" value="Genomic_DNA"/>
</dbReference>
<name>A0A0V0Z0L3_TRISP</name>
<gene>
    <name evidence="1" type="ORF">T01_1092</name>
</gene>
<keyword evidence="2" id="KW-1185">Reference proteome</keyword>
<dbReference type="AlphaFoldDB" id="A0A0V0Z0L3"/>
<accession>A0A0V0Z0L3</accession>
<evidence type="ECO:0000313" key="1">
    <source>
        <dbReference type="EMBL" id="KRY06119.1"/>
    </source>
</evidence>
<evidence type="ECO:0000313" key="2">
    <source>
        <dbReference type="Proteomes" id="UP000054776"/>
    </source>
</evidence>
<reference evidence="1 2" key="1">
    <citation type="submission" date="2015-01" db="EMBL/GenBank/DDBJ databases">
        <title>Evolution of Trichinella species and genotypes.</title>
        <authorList>
            <person name="Korhonen P.K."/>
            <person name="Edoardo P."/>
            <person name="Giuseppe L.R."/>
            <person name="Gasser R.B."/>
        </authorList>
    </citation>
    <scope>NUCLEOTIDE SEQUENCE [LARGE SCALE GENOMIC DNA]</scope>
    <source>
        <strain evidence="1">ISS3</strain>
    </source>
</reference>
<dbReference type="InParanoid" id="A0A0V0Z0L3"/>
<protein>
    <submittedName>
        <fullName evidence="1">Uncharacterized protein</fullName>
    </submittedName>
</protein>
<organism evidence="1 2">
    <name type="scientific">Trichinella spiralis</name>
    <name type="common">Trichina worm</name>
    <dbReference type="NCBI Taxonomy" id="6334"/>
    <lineage>
        <taxon>Eukaryota</taxon>
        <taxon>Metazoa</taxon>
        <taxon>Ecdysozoa</taxon>
        <taxon>Nematoda</taxon>
        <taxon>Enoplea</taxon>
        <taxon>Dorylaimia</taxon>
        <taxon>Trichinellida</taxon>
        <taxon>Trichinellidae</taxon>
        <taxon>Trichinella</taxon>
    </lineage>
</organism>
<proteinExistence type="predicted"/>